<sequence length="357" mass="40330">MVGGGVEAVVMNYYRHIDRGKVQFDFLVDSDSTLVPREEIESLGGRVFEIPPYQHVVEYQKELQRLFKQEGWCIAHSHINALSLFPLRAAKKAGIPVRIAHSHSTSGKGEYSKNAMKWILRHFANIYPTARVACSERAGRWLFGEKHEFTLFYNAIDLERFKYDAGKRKCTRDELGIENDTFVVGHMGRFMAQKNHSFLVSAFAKFVEFEPNSLLLLAGNGDHMSQIEELATKLGVADKVRFLGYRSDSDCLYQAFDCFALPSLYEGLPLVAVEAQRSGLHCLLSTAITREVALTEGVEFLDIDSVDEWVKAFITCSKDRGRIDVSTSLFIAYNAVDAALRLQNYYYDLISGAQHAK</sequence>
<dbReference type="InterPro" id="IPR050194">
    <property type="entry name" value="Glycosyltransferase_grp1"/>
</dbReference>
<dbReference type="PANTHER" id="PTHR45947:SF3">
    <property type="entry name" value="SULFOQUINOVOSYL TRANSFERASE SQD2"/>
    <property type="match status" value="1"/>
</dbReference>
<protein>
    <submittedName>
        <fullName evidence="5">Glycosyl transferase family 1</fullName>
    </submittedName>
</protein>
<evidence type="ECO:0000256" key="2">
    <source>
        <dbReference type="ARBA" id="ARBA00022679"/>
    </source>
</evidence>
<feature type="domain" description="Glycosyl transferase family 1" evidence="3">
    <location>
        <begin position="171"/>
        <end position="319"/>
    </location>
</feature>
<gene>
    <name evidence="5" type="ORF">CSV91_02850</name>
</gene>
<dbReference type="GO" id="GO:1901137">
    <property type="term" value="P:carbohydrate derivative biosynthetic process"/>
    <property type="evidence" value="ECO:0007669"/>
    <property type="project" value="UniProtKB-ARBA"/>
</dbReference>
<evidence type="ECO:0000313" key="5">
    <source>
        <dbReference type="EMBL" id="ATP54862.1"/>
    </source>
</evidence>
<dbReference type="Gene3D" id="3.40.50.2000">
    <property type="entry name" value="Glycogen Phosphorylase B"/>
    <property type="match status" value="2"/>
</dbReference>
<accession>A0A2D1TZR2</accession>
<dbReference type="AlphaFoldDB" id="A0A2D1TZR2"/>
<keyword evidence="1" id="KW-0328">Glycosyltransferase</keyword>
<evidence type="ECO:0000259" key="3">
    <source>
        <dbReference type="Pfam" id="PF00534"/>
    </source>
</evidence>
<feature type="domain" description="Glycosyltransferase subfamily 4-like N-terminal" evidence="4">
    <location>
        <begin position="4"/>
        <end position="160"/>
    </location>
</feature>
<dbReference type="KEGG" id="caer:CSV91_02850"/>
<dbReference type="Pfam" id="PF13439">
    <property type="entry name" value="Glyco_transf_4"/>
    <property type="match status" value="1"/>
</dbReference>
<proteinExistence type="predicted"/>
<dbReference type="SUPFAM" id="SSF53756">
    <property type="entry name" value="UDP-Glycosyltransferase/glycogen phosphorylase"/>
    <property type="match status" value="1"/>
</dbReference>
<reference evidence="5 6" key="1">
    <citation type="submission" date="2017-10" db="EMBL/GenBank/DDBJ databases">
        <title>Complete genome sequence of Collinsella aerofaciens isolated from the gut of a healthy adult Indian.</title>
        <authorList>
            <person name="Bag S."/>
            <person name="Ghosh T.S."/>
            <person name="Das B."/>
        </authorList>
    </citation>
    <scope>NUCLEOTIDE SEQUENCE [LARGE SCALE GENOMIC DNA]</scope>
    <source>
        <strain evidence="6">indica</strain>
    </source>
</reference>
<keyword evidence="2 5" id="KW-0808">Transferase</keyword>
<dbReference type="InterPro" id="IPR028098">
    <property type="entry name" value="Glyco_trans_4-like_N"/>
</dbReference>
<dbReference type="Pfam" id="PF00534">
    <property type="entry name" value="Glycos_transf_1"/>
    <property type="match status" value="1"/>
</dbReference>
<dbReference type="CDD" id="cd03812">
    <property type="entry name" value="GT4_CapH-like"/>
    <property type="match status" value="1"/>
</dbReference>
<evidence type="ECO:0000259" key="4">
    <source>
        <dbReference type="Pfam" id="PF13439"/>
    </source>
</evidence>
<dbReference type="GO" id="GO:0016757">
    <property type="term" value="F:glycosyltransferase activity"/>
    <property type="evidence" value="ECO:0007669"/>
    <property type="project" value="UniProtKB-KW"/>
</dbReference>
<dbReference type="Proteomes" id="UP000225608">
    <property type="component" value="Chromosome"/>
</dbReference>
<dbReference type="InterPro" id="IPR001296">
    <property type="entry name" value="Glyco_trans_1"/>
</dbReference>
<name>A0A2D1TZR2_9ACTN</name>
<organism evidence="5 6">
    <name type="scientific">Collinsella aerofaciens</name>
    <dbReference type="NCBI Taxonomy" id="74426"/>
    <lineage>
        <taxon>Bacteria</taxon>
        <taxon>Bacillati</taxon>
        <taxon>Actinomycetota</taxon>
        <taxon>Coriobacteriia</taxon>
        <taxon>Coriobacteriales</taxon>
        <taxon>Coriobacteriaceae</taxon>
        <taxon>Collinsella</taxon>
    </lineage>
</organism>
<dbReference type="EMBL" id="CP024160">
    <property type="protein sequence ID" value="ATP54862.1"/>
    <property type="molecule type" value="Genomic_DNA"/>
</dbReference>
<dbReference type="PANTHER" id="PTHR45947">
    <property type="entry name" value="SULFOQUINOVOSYL TRANSFERASE SQD2"/>
    <property type="match status" value="1"/>
</dbReference>
<evidence type="ECO:0000313" key="6">
    <source>
        <dbReference type="Proteomes" id="UP000225608"/>
    </source>
</evidence>
<evidence type="ECO:0000256" key="1">
    <source>
        <dbReference type="ARBA" id="ARBA00022676"/>
    </source>
</evidence>